<keyword evidence="3" id="KW-1185">Reference proteome</keyword>
<dbReference type="GO" id="GO:0008483">
    <property type="term" value="F:transaminase activity"/>
    <property type="evidence" value="ECO:0007669"/>
    <property type="project" value="UniProtKB-KW"/>
</dbReference>
<reference evidence="3" key="1">
    <citation type="journal article" date="2019" name="Int. J. Syst. Evol. Microbiol.">
        <title>The Global Catalogue of Microorganisms (GCM) 10K type strain sequencing project: providing services to taxonomists for standard genome sequencing and annotation.</title>
        <authorList>
            <consortium name="The Broad Institute Genomics Platform"/>
            <consortium name="The Broad Institute Genome Sequencing Center for Infectious Disease"/>
            <person name="Wu L."/>
            <person name="Ma J."/>
        </authorList>
    </citation>
    <scope>NUCLEOTIDE SEQUENCE [LARGE SCALE GENOMIC DNA]</scope>
    <source>
        <strain evidence="3">IBRC-M 10908</strain>
    </source>
</reference>
<dbReference type="InterPro" id="IPR015422">
    <property type="entry name" value="PyrdxlP-dep_Trfase_small"/>
</dbReference>
<name>A0ABV8TX91_9ACTN</name>
<dbReference type="Pfam" id="PF00266">
    <property type="entry name" value="Aminotran_5"/>
    <property type="match status" value="1"/>
</dbReference>
<evidence type="ECO:0000313" key="3">
    <source>
        <dbReference type="Proteomes" id="UP001595823"/>
    </source>
</evidence>
<dbReference type="RefSeq" id="WP_380620127.1">
    <property type="nucleotide sequence ID" value="NZ_JBHSDK010000013.1"/>
</dbReference>
<dbReference type="SUPFAM" id="SSF53383">
    <property type="entry name" value="PLP-dependent transferases"/>
    <property type="match status" value="1"/>
</dbReference>
<dbReference type="InterPro" id="IPR015421">
    <property type="entry name" value="PyrdxlP-dep_Trfase_major"/>
</dbReference>
<keyword evidence="2" id="KW-0032">Aminotransferase</keyword>
<keyword evidence="2" id="KW-0808">Transferase</keyword>
<dbReference type="Gene3D" id="3.90.1150.10">
    <property type="entry name" value="Aspartate Aminotransferase, domain 1"/>
    <property type="match status" value="1"/>
</dbReference>
<accession>A0ABV8TX91</accession>
<dbReference type="Gene3D" id="3.40.640.10">
    <property type="entry name" value="Type I PLP-dependent aspartate aminotransferase-like (Major domain)"/>
    <property type="match status" value="1"/>
</dbReference>
<dbReference type="Proteomes" id="UP001595823">
    <property type="component" value="Unassembled WGS sequence"/>
</dbReference>
<evidence type="ECO:0000259" key="1">
    <source>
        <dbReference type="Pfam" id="PF00266"/>
    </source>
</evidence>
<gene>
    <name evidence="2" type="ORF">ACFPET_09250</name>
</gene>
<feature type="domain" description="Aminotransferase class V" evidence="1">
    <location>
        <begin position="84"/>
        <end position="203"/>
    </location>
</feature>
<dbReference type="EMBL" id="JBHSDK010000013">
    <property type="protein sequence ID" value="MFC4335383.1"/>
    <property type="molecule type" value="Genomic_DNA"/>
</dbReference>
<evidence type="ECO:0000313" key="2">
    <source>
        <dbReference type="EMBL" id="MFC4335383.1"/>
    </source>
</evidence>
<organism evidence="2 3">
    <name type="scientific">Salininema proteolyticum</name>
    <dbReference type="NCBI Taxonomy" id="1607685"/>
    <lineage>
        <taxon>Bacteria</taxon>
        <taxon>Bacillati</taxon>
        <taxon>Actinomycetota</taxon>
        <taxon>Actinomycetes</taxon>
        <taxon>Glycomycetales</taxon>
        <taxon>Glycomycetaceae</taxon>
        <taxon>Salininema</taxon>
    </lineage>
</organism>
<proteinExistence type="predicted"/>
<comment type="caution">
    <text evidence="2">The sequence shown here is derived from an EMBL/GenBank/DDBJ whole genome shotgun (WGS) entry which is preliminary data.</text>
</comment>
<dbReference type="InterPro" id="IPR015424">
    <property type="entry name" value="PyrdxlP-dep_Trfase"/>
</dbReference>
<protein>
    <submittedName>
        <fullName evidence="2">Aminotransferase class V-fold PLP-dependent enzyme</fullName>
    </submittedName>
</protein>
<sequence length="396" mass="43386">MIDAAALARHYTRFGVADRLLLTGHSHQAWPDVSREAVLAAWDDAARHVDEKWDAAFARAERARGHLRVWLDDPGGEFAFGANTRELLARLLSAVDLEARPHVVTTDTEFHSAARQFDRLAETRTEVSVVPAQPVGTLAERLAEACRPDTALVYASTVLFKTSQRVPHLDRLLAGAREKGAEVLLDAYHHIGPVRFSVGGLGVEEAWITGGGYKYLQWGEGVCYLRLPAHSDEFRPVDTGWYATFGDLAGEQDSERVPYADGAARWAGSTYDPTSHYRAAAVGDFFAEQGLTPEALAENYRRQTGLLMDSFDALGLPDDVVTRDRSLTPDLVGGFLALESPVAERLRNGLADRGVLTDSRGRWLRFGPAPYLTDDQLERAVAALGEVAAQAIASHR</sequence>
<dbReference type="InterPro" id="IPR000192">
    <property type="entry name" value="Aminotrans_V_dom"/>
</dbReference>